<feature type="domain" description="M23ase beta-sheet core" evidence="3">
    <location>
        <begin position="368"/>
        <end position="461"/>
    </location>
</feature>
<feature type="compositionally biased region" description="Low complexity" evidence="1">
    <location>
        <begin position="293"/>
        <end position="304"/>
    </location>
</feature>
<dbReference type="InterPro" id="IPR016047">
    <property type="entry name" value="M23ase_b-sheet_dom"/>
</dbReference>
<dbReference type="Gene3D" id="6.10.250.3150">
    <property type="match status" value="1"/>
</dbReference>
<dbReference type="InterPro" id="IPR050570">
    <property type="entry name" value="Cell_wall_metabolism_enzyme"/>
</dbReference>
<dbReference type="PANTHER" id="PTHR21666">
    <property type="entry name" value="PEPTIDASE-RELATED"/>
    <property type="match status" value="1"/>
</dbReference>
<dbReference type="Gene3D" id="2.70.70.10">
    <property type="entry name" value="Glucose Permease (Domain IIA)"/>
    <property type="match status" value="1"/>
</dbReference>
<evidence type="ECO:0000313" key="4">
    <source>
        <dbReference type="EMBL" id="QEL63970.1"/>
    </source>
</evidence>
<dbReference type="FunFam" id="2.70.70.10:FF:000003">
    <property type="entry name" value="Murein hydrolase activator EnvC"/>
    <property type="match status" value="1"/>
</dbReference>
<dbReference type="AlphaFoldDB" id="A0A5C1E515"/>
<accession>A0A5C1E515</accession>
<keyword evidence="5" id="KW-1185">Reference proteome</keyword>
<dbReference type="KEGG" id="otr:OTERR_04940"/>
<dbReference type="Pfam" id="PF01551">
    <property type="entry name" value="Peptidase_M23"/>
    <property type="match status" value="1"/>
</dbReference>
<feature type="compositionally biased region" description="Basic and acidic residues" evidence="1">
    <location>
        <begin position="312"/>
        <end position="331"/>
    </location>
</feature>
<dbReference type="EMBL" id="CP022579">
    <property type="protein sequence ID" value="QEL63970.1"/>
    <property type="molecule type" value="Genomic_DNA"/>
</dbReference>
<name>A0A5C1E515_9RHOO</name>
<dbReference type="PANTHER" id="PTHR21666:SF270">
    <property type="entry name" value="MUREIN HYDROLASE ACTIVATOR ENVC"/>
    <property type="match status" value="1"/>
</dbReference>
<dbReference type="SUPFAM" id="SSF51261">
    <property type="entry name" value="Duplicated hybrid motif"/>
    <property type="match status" value="1"/>
</dbReference>
<feature type="region of interest" description="Disordered" evidence="1">
    <location>
        <begin position="279"/>
        <end position="338"/>
    </location>
</feature>
<feature type="signal peptide" evidence="2">
    <location>
        <begin position="1"/>
        <end position="36"/>
    </location>
</feature>
<reference evidence="4 5" key="1">
    <citation type="submission" date="2017-07" db="EMBL/GenBank/DDBJ databases">
        <title>Complete genome sequence of Oryzomicrobium terrae TPP412.</title>
        <authorList>
            <person name="Chiu L.-W."/>
            <person name="Lo K.-J."/>
            <person name="Tsai Y.-M."/>
            <person name="Lin S.-S."/>
            <person name="Kuo C.-H."/>
            <person name="Liu C.-T."/>
        </authorList>
    </citation>
    <scope>NUCLEOTIDE SEQUENCE [LARGE SCALE GENOMIC DNA]</scope>
    <source>
        <strain evidence="4 5">TPP412</strain>
    </source>
</reference>
<keyword evidence="2" id="KW-0732">Signal</keyword>
<dbReference type="GO" id="GO:0004222">
    <property type="term" value="F:metalloendopeptidase activity"/>
    <property type="evidence" value="ECO:0007669"/>
    <property type="project" value="TreeGrafter"/>
</dbReference>
<organism evidence="4 5">
    <name type="scientific">Oryzomicrobium terrae</name>
    <dbReference type="NCBI Taxonomy" id="1735038"/>
    <lineage>
        <taxon>Bacteria</taxon>
        <taxon>Pseudomonadati</taxon>
        <taxon>Pseudomonadota</taxon>
        <taxon>Betaproteobacteria</taxon>
        <taxon>Rhodocyclales</taxon>
        <taxon>Rhodocyclaceae</taxon>
        <taxon>Oryzomicrobium</taxon>
    </lineage>
</organism>
<dbReference type="RefSeq" id="WP_149424755.1">
    <property type="nucleotide sequence ID" value="NZ_CP022579.1"/>
</dbReference>
<dbReference type="InterPro" id="IPR011055">
    <property type="entry name" value="Dup_hybrid_motif"/>
</dbReference>
<evidence type="ECO:0000259" key="3">
    <source>
        <dbReference type="Pfam" id="PF01551"/>
    </source>
</evidence>
<sequence length="468" mass="50583">MSPAAHRPRPRAAAFLPSLAAALLATGLGLAPDAGAAPATKAKAAAPQKELEAKQADLSDLRGKIDGLKKDLARTEESRADVADQLKASEQEISKLSARLRDLASQRSRVEGELAALSRESRDLEGVLTRQQAALATLLQREYQAGRLQADDDALRLLLRGEDPNQLSRDFHYLGALAQARRDWLGQMESTLQRKKSLADDTRERAAELAKLEDSQREEQAKLAKERQARQAKLDALAQKVSARRKELGSLARDEQQLSRLVTGLNRVIAQQAAQEAARRKAEEEARKREQAKAAASAKANNAAPGRPPRGSSEEKPPRRAAELANTREPEALGGSGSFASLRGSLRLPVRGSVVNRYGASRPEGGSWKGLFIRAGGGSEVKAVAPGRVVFADWMRGFGNLLIVDHGGTYLTIYGNNEALLKKVGDAVKSGDPVATVGNSGGNPETGLYFELRYQGQPQDPLRWVNLR</sequence>
<feature type="compositionally biased region" description="Low complexity" evidence="1">
    <location>
        <begin position="34"/>
        <end position="47"/>
    </location>
</feature>
<feature type="chain" id="PRO_5022951907" evidence="2">
    <location>
        <begin position="37"/>
        <end position="468"/>
    </location>
</feature>
<proteinExistence type="predicted"/>
<feature type="compositionally biased region" description="Basic and acidic residues" evidence="1">
    <location>
        <begin position="279"/>
        <end position="292"/>
    </location>
</feature>
<evidence type="ECO:0000256" key="2">
    <source>
        <dbReference type="SAM" id="SignalP"/>
    </source>
</evidence>
<dbReference type="CDD" id="cd12797">
    <property type="entry name" value="M23_peptidase"/>
    <property type="match status" value="1"/>
</dbReference>
<gene>
    <name evidence="4" type="ORF">OTERR_04940</name>
</gene>
<evidence type="ECO:0000256" key="1">
    <source>
        <dbReference type="SAM" id="MobiDB-lite"/>
    </source>
</evidence>
<protein>
    <submittedName>
        <fullName evidence="4">M23 family peptidase</fullName>
    </submittedName>
</protein>
<dbReference type="Proteomes" id="UP000323671">
    <property type="component" value="Chromosome"/>
</dbReference>
<evidence type="ECO:0000313" key="5">
    <source>
        <dbReference type="Proteomes" id="UP000323671"/>
    </source>
</evidence>
<feature type="region of interest" description="Disordered" evidence="1">
    <location>
        <begin position="34"/>
        <end position="55"/>
    </location>
</feature>